<dbReference type="Pfam" id="PF06429">
    <property type="entry name" value="Flg_bbr_C"/>
    <property type="match status" value="1"/>
</dbReference>
<dbReference type="InterPro" id="IPR037925">
    <property type="entry name" value="FlgE/F/G-like"/>
</dbReference>
<keyword evidence="11" id="KW-0969">Cilium</keyword>
<dbReference type="GO" id="GO:0009425">
    <property type="term" value="C:bacterial-type flagellum basal body"/>
    <property type="evidence" value="ECO:0007669"/>
    <property type="project" value="UniProtKB-SubCell"/>
</dbReference>
<dbReference type="InterPro" id="IPR037058">
    <property type="entry name" value="Falgellar_hook_FlgE_sf"/>
</dbReference>
<keyword evidence="11" id="KW-0282">Flagellum</keyword>
<dbReference type="GO" id="GO:0071978">
    <property type="term" value="P:bacterial-type flagellum-dependent swarming motility"/>
    <property type="evidence" value="ECO:0007669"/>
    <property type="project" value="TreeGrafter"/>
</dbReference>
<keyword evidence="11" id="KW-0966">Cell projection</keyword>
<comment type="caution">
    <text evidence="11">The sequence shown here is derived from an EMBL/GenBank/DDBJ whole genome shotgun (WGS) entry which is preliminary data.</text>
</comment>
<feature type="domain" description="Flagellar hook protein FlgE D2" evidence="9">
    <location>
        <begin position="526"/>
        <end position="650"/>
    </location>
</feature>
<evidence type="ECO:0000313" key="12">
    <source>
        <dbReference type="Proteomes" id="UP000249746"/>
    </source>
</evidence>
<evidence type="ECO:0000259" key="10">
    <source>
        <dbReference type="Pfam" id="PF22692"/>
    </source>
</evidence>
<organism evidence="11 12">
    <name type="scientific">Helicobacter valdiviensis</name>
    <dbReference type="NCBI Taxonomy" id="1458358"/>
    <lineage>
        <taxon>Bacteria</taxon>
        <taxon>Pseudomonadati</taxon>
        <taxon>Campylobacterota</taxon>
        <taxon>Epsilonproteobacteria</taxon>
        <taxon>Campylobacterales</taxon>
        <taxon>Helicobacteraceae</taxon>
        <taxon>Helicobacter</taxon>
    </lineage>
</organism>
<dbReference type="InterPro" id="IPR053967">
    <property type="entry name" value="LlgE_F_G-like_D1"/>
</dbReference>
<evidence type="ECO:0000256" key="6">
    <source>
        <dbReference type="RuleBase" id="RU362116"/>
    </source>
</evidence>
<dbReference type="NCBIfam" id="TIGR03506">
    <property type="entry name" value="FlgEFG_subfam"/>
    <property type="match status" value="2"/>
</dbReference>
<feature type="domain" description="Flagellar hook protein FlgE/F/G-like D1" evidence="10">
    <location>
        <begin position="95"/>
        <end position="171"/>
    </location>
</feature>
<evidence type="ECO:0000259" key="7">
    <source>
        <dbReference type="Pfam" id="PF00460"/>
    </source>
</evidence>
<evidence type="ECO:0000313" key="11">
    <source>
        <dbReference type="EMBL" id="PZT47357.1"/>
    </source>
</evidence>
<comment type="similarity">
    <text evidence="2 6">Belongs to the flagella basal body rod proteins family.</text>
</comment>
<dbReference type="OrthoDB" id="9804559at2"/>
<reference evidence="11 12" key="1">
    <citation type="submission" date="2017-03" db="EMBL/GenBank/DDBJ databases">
        <title>Genomic and clinical evidence uncovers the enterohepatic species Helicobacter valdiviensis as a potential human intestinal pathogen.</title>
        <authorList>
            <person name="Fresia P."/>
            <person name="Jara R."/>
            <person name="Sierra R."/>
            <person name="Ferres I."/>
            <person name="Greif G."/>
            <person name="Iraola G."/>
            <person name="Collado L."/>
        </authorList>
    </citation>
    <scope>NUCLEOTIDE SEQUENCE [LARGE SCALE GENOMIC DNA]</scope>
    <source>
        <strain evidence="11 12">WBE14</strain>
    </source>
</reference>
<dbReference type="InterPro" id="IPR011491">
    <property type="entry name" value="FlgE_D2"/>
</dbReference>
<dbReference type="PANTHER" id="PTHR30435">
    <property type="entry name" value="FLAGELLAR PROTEIN"/>
    <property type="match status" value="1"/>
</dbReference>
<dbReference type="Pfam" id="PF00460">
    <property type="entry name" value="Flg_bb_rod"/>
    <property type="match status" value="1"/>
</dbReference>
<evidence type="ECO:0000256" key="5">
    <source>
        <dbReference type="NCBIfam" id="TIGR02489"/>
    </source>
</evidence>
<evidence type="ECO:0000256" key="2">
    <source>
        <dbReference type="ARBA" id="ARBA00009677"/>
    </source>
</evidence>
<dbReference type="Pfam" id="PF07559">
    <property type="entry name" value="FlgE_D2"/>
    <property type="match status" value="1"/>
</dbReference>
<dbReference type="RefSeq" id="WP_111230565.1">
    <property type="nucleotide sequence ID" value="NZ_NBIU01000040.1"/>
</dbReference>
<dbReference type="PANTHER" id="PTHR30435:SF19">
    <property type="entry name" value="FLAGELLAR BASAL-BODY ROD PROTEIN FLGG"/>
    <property type="match status" value="1"/>
</dbReference>
<dbReference type="Gene3D" id="2.60.98.20">
    <property type="entry name" value="Flagellar hook protein FlgE"/>
    <property type="match status" value="1"/>
</dbReference>
<evidence type="ECO:0000259" key="8">
    <source>
        <dbReference type="Pfam" id="PF06429"/>
    </source>
</evidence>
<proteinExistence type="inferred from homology"/>
<evidence type="ECO:0000256" key="4">
    <source>
        <dbReference type="ARBA" id="ARBA00023143"/>
    </source>
</evidence>
<dbReference type="Proteomes" id="UP000249746">
    <property type="component" value="Unassembled WGS sequence"/>
</dbReference>
<keyword evidence="4 6" id="KW-0975">Bacterial flagellum</keyword>
<accession>A0A2W6MS53</accession>
<dbReference type="GO" id="GO:0044781">
    <property type="term" value="P:bacterial-type flagellum organization"/>
    <property type="evidence" value="ECO:0007669"/>
    <property type="project" value="InterPro"/>
</dbReference>
<dbReference type="InterPro" id="IPR020013">
    <property type="entry name" value="Flagellar_FlgE/F/G"/>
</dbReference>
<dbReference type="InterPro" id="IPR001444">
    <property type="entry name" value="Flag_bb_rod_N"/>
</dbReference>
<evidence type="ECO:0000256" key="3">
    <source>
        <dbReference type="ARBA" id="ARBA00019015"/>
    </source>
</evidence>
<name>A0A2W6MS53_9HELI</name>
<feature type="domain" description="Flagellar basal body rod protein N-terminal" evidence="7">
    <location>
        <begin position="8"/>
        <end position="35"/>
    </location>
</feature>
<gene>
    <name evidence="11" type="ORF">B6S12_09530</name>
</gene>
<evidence type="ECO:0000259" key="9">
    <source>
        <dbReference type="Pfam" id="PF07559"/>
    </source>
</evidence>
<dbReference type="AlphaFoldDB" id="A0A2W6MS53"/>
<sequence>MLRSLWSGVSGMQAHQVALDVESNNIANVNTNGFKYSRADFSTMISQTKRGATIPYAGYGGINDYSVGLGTGIETTTKVFSQGSLQNTDRKNDLALSGNGMFVVSNNGGFTRMYTRDGAFSFDAVGNLVTTSGFIVQGWVRDLSKLGSDCGGDSINKVDSTGPIGNITIDPRLSIPAKMTSEIWGNINLTSGNKTQNLTCPSPLDSTPGNNYIQGGLDRVYDSNDRQVEVEQDIGTMFSDGGEAMNLQEGQGIWISYQTATSKEIALGSAATQAAAGPITTTVTINGQQITWTNDADVSGSSHLLAAQVAINNLKDKTGVEALVKGDRLVLQNTNQLDGDGSNKNIRASGFDNGIFAANGGGGADGGFVTGAGGGIGNVSGSDTVTTAFQYRYTNQTDADSSSGRFRTTEDLRALMQNDANKVKQFGGDSAAAANAMTGGGAWFKASNFSVSVKLNSNGQFEINNKQDGKVQGNGGVNGTEAAYDNLNIFVSAYSDDLNTTNVLFKNQMKAMNTGVLVEGGNTTTTAGIRQASFAQTLEVYDSLGNKHEMKIEFKKESKNQWSWRIIVPEPAELIGGTAQRPNILEGGSVTFGEQGELLGFNPSTIQFKPNTGAKFPQSIDLNFGTAGGYDGLTSNANESNAEKINGDGYAAGSLKDFYFDATGTMIGNFSNGVNLALAQVAVATFPNYEGLQESGSNLFAESPNSGDPTFGTAGSGGRGEIQASKLEMSNADLSRGLTQLIVVQRGFQASSKSITTSDQILNTLLGLKQ</sequence>
<protein>
    <recommendedName>
        <fullName evidence="3 5">Flagellar hook protein FlgE</fullName>
    </recommendedName>
</protein>
<dbReference type="EMBL" id="NBIU01000040">
    <property type="protein sequence ID" value="PZT47357.1"/>
    <property type="molecule type" value="Genomic_DNA"/>
</dbReference>
<dbReference type="SUPFAM" id="SSF117143">
    <property type="entry name" value="Flagellar hook protein flgE"/>
    <property type="match status" value="2"/>
</dbReference>
<feature type="domain" description="Flagellar basal-body/hook protein C-terminal" evidence="8">
    <location>
        <begin position="726"/>
        <end position="767"/>
    </location>
</feature>
<dbReference type="Pfam" id="PF22692">
    <property type="entry name" value="LlgE_F_G_D1"/>
    <property type="match status" value="1"/>
</dbReference>
<keyword evidence="12" id="KW-1185">Reference proteome</keyword>
<dbReference type="InterPro" id="IPR010930">
    <property type="entry name" value="Flg_bb/hook_C_dom"/>
</dbReference>
<evidence type="ECO:0000256" key="1">
    <source>
        <dbReference type="ARBA" id="ARBA00004117"/>
    </source>
</evidence>
<dbReference type="InterPro" id="IPR012835">
    <property type="entry name" value="FlgE_epsilon"/>
</dbReference>
<comment type="subcellular location">
    <subcellularLocation>
        <location evidence="1 6">Bacterial flagellum basal body</location>
    </subcellularLocation>
</comment>
<dbReference type="NCBIfam" id="TIGR02489">
    <property type="entry name" value="flgE_epsilon"/>
    <property type="match status" value="1"/>
</dbReference>